<sequence length="94" mass="11208">MKPNYQYPLFEEWNRDELVKVFKLYQLVEDAYELNSGTNCQSLLAAYNDFKKIIPAKGEQRTLEREFEHNSGYNIFKCVKAAQNSNRKMFKMNK</sequence>
<dbReference type="SUPFAM" id="SSF158504">
    <property type="entry name" value="BH2638-like"/>
    <property type="match status" value="1"/>
</dbReference>
<evidence type="ECO:0000313" key="1">
    <source>
        <dbReference type="EMBL" id="UQS86461.1"/>
    </source>
</evidence>
<dbReference type="Gene3D" id="1.10.220.80">
    <property type="entry name" value="BH2638-like"/>
    <property type="match status" value="1"/>
</dbReference>
<gene>
    <name evidence="1" type="ORF">MOO44_06090</name>
</gene>
<dbReference type="NCBIfam" id="NF003353">
    <property type="entry name" value="PRK04387.1"/>
    <property type="match status" value="1"/>
</dbReference>
<protein>
    <submittedName>
        <fullName evidence="1">UPF0223 family protein</fullName>
    </submittedName>
</protein>
<evidence type="ECO:0000313" key="2">
    <source>
        <dbReference type="Proteomes" id="UP000831181"/>
    </source>
</evidence>
<keyword evidence="2" id="KW-1185">Reference proteome</keyword>
<organism evidence="1 2">
    <name type="scientific">Nicoliella spurrieriana</name>
    <dbReference type="NCBI Taxonomy" id="2925830"/>
    <lineage>
        <taxon>Bacteria</taxon>
        <taxon>Bacillati</taxon>
        <taxon>Bacillota</taxon>
        <taxon>Bacilli</taxon>
        <taxon>Lactobacillales</taxon>
        <taxon>Lactobacillaceae</taxon>
        <taxon>Nicoliella</taxon>
    </lineage>
</organism>
<accession>A0A976X5A6</accession>
<reference evidence="1" key="1">
    <citation type="journal article" date="2022" name="Int. J. Syst. Evol. Microbiol.">
        <title>Apilactobacillus apisilvae sp. nov., Nicolia spurrieriana gen. nov. sp. nov., Bombilactobacillus folatiphilus sp. nov. and Bombilactobacillus thymidiniphilus sp. nov., four new lactic acid bacterial isolates from stingless bees Tetragonula carbonaria and Austroplebeia australis.</title>
        <authorList>
            <person name="Oliphant S.A."/>
            <person name="Watson-Haigh N.S."/>
            <person name="Sumby K.M."/>
            <person name="Gardner J."/>
            <person name="Groom S."/>
            <person name="Jiranek V."/>
        </authorList>
    </citation>
    <scope>NUCLEOTIDE SEQUENCE</scope>
    <source>
        <strain evidence="1">SGEP1_A5</strain>
    </source>
</reference>
<dbReference type="KEGG" id="lbe:MOO44_06090"/>
<proteinExistence type="predicted"/>
<dbReference type="EMBL" id="CP093361">
    <property type="protein sequence ID" value="UQS86461.1"/>
    <property type="molecule type" value="Genomic_DNA"/>
</dbReference>
<dbReference type="InterPro" id="IPR007920">
    <property type="entry name" value="UPF0223"/>
</dbReference>
<dbReference type="Pfam" id="PF05256">
    <property type="entry name" value="UPF0223"/>
    <property type="match status" value="1"/>
</dbReference>
<dbReference type="InterPro" id="IPR023324">
    <property type="entry name" value="BH2638-like_sf"/>
</dbReference>
<dbReference type="AlphaFoldDB" id="A0A976X5A6"/>
<dbReference type="RefSeq" id="WP_260116264.1">
    <property type="nucleotide sequence ID" value="NZ_CP093361.1"/>
</dbReference>
<dbReference type="Proteomes" id="UP000831181">
    <property type="component" value="Chromosome"/>
</dbReference>
<name>A0A976X5A6_9LACO</name>